<protein>
    <submittedName>
        <fullName evidence="2">Uncharacterized protein</fullName>
    </submittedName>
</protein>
<feature type="compositionally biased region" description="Polar residues" evidence="1">
    <location>
        <begin position="26"/>
        <end position="37"/>
    </location>
</feature>
<evidence type="ECO:0000313" key="2">
    <source>
        <dbReference type="EMBL" id="OJJ80913.1"/>
    </source>
</evidence>
<dbReference type="EMBL" id="KV878908">
    <property type="protein sequence ID" value="OJJ80913.1"/>
    <property type="molecule type" value="Genomic_DNA"/>
</dbReference>
<dbReference type="VEuPathDB" id="FungiDB:ASPGLDRAFT_38527"/>
<gene>
    <name evidence="2" type="ORF">ASPGLDRAFT_38527</name>
</gene>
<dbReference type="Proteomes" id="UP000184300">
    <property type="component" value="Unassembled WGS sequence"/>
</dbReference>
<reference evidence="3" key="1">
    <citation type="journal article" date="2017" name="Genome Biol.">
        <title>Comparative genomics reveals high biological diversity and specific adaptations in the industrially and medically important fungal genus Aspergillus.</title>
        <authorList>
            <person name="de Vries R.P."/>
            <person name="Riley R."/>
            <person name="Wiebenga A."/>
            <person name="Aguilar-Osorio G."/>
            <person name="Amillis S."/>
            <person name="Uchima C.A."/>
            <person name="Anderluh G."/>
            <person name="Asadollahi M."/>
            <person name="Askin M."/>
            <person name="Barry K."/>
            <person name="Battaglia E."/>
            <person name="Bayram O."/>
            <person name="Benocci T."/>
            <person name="Braus-Stromeyer S.A."/>
            <person name="Caldana C."/>
            <person name="Canovas D."/>
            <person name="Cerqueira G.C."/>
            <person name="Chen F."/>
            <person name="Chen W."/>
            <person name="Choi C."/>
            <person name="Clum A."/>
            <person name="Dos Santos R.A."/>
            <person name="Damasio A.R."/>
            <person name="Diallinas G."/>
            <person name="Emri T."/>
            <person name="Fekete E."/>
            <person name="Flipphi M."/>
            <person name="Freyberg S."/>
            <person name="Gallo A."/>
            <person name="Gournas C."/>
            <person name="Habgood R."/>
            <person name="Hainaut M."/>
            <person name="Harispe M.L."/>
            <person name="Henrissat B."/>
            <person name="Hilden K.S."/>
            <person name="Hope R."/>
            <person name="Hossain A."/>
            <person name="Karabika E."/>
            <person name="Karaffa L."/>
            <person name="Karanyi Z."/>
            <person name="Krasevec N."/>
            <person name="Kuo A."/>
            <person name="Kusch H."/>
            <person name="LaButti K."/>
            <person name="Lagendijk E.L."/>
            <person name="Lapidus A."/>
            <person name="Levasseur A."/>
            <person name="Lindquist E."/>
            <person name="Lipzen A."/>
            <person name="Logrieco A.F."/>
            <person name="MacCabe A."/>
            <person name="Maekelae M.R."/>
            <person name="Malavazi I."/>
            <person name="Melin P."/>
            <person name="Meyer V."/>
            <person name="Mielnichuk N."/>
            <person name="Miskei M."/>
            <person name="Molnar A.P."/>
            <person name="Mule G."/>
            <person name="Ngan C.Y."/>
            <person name="Orejas M."/>
            <person name="Orosz E."/>
            <person name="Ouedraogo J.P."/>
            <person name="Overkamp K.M."/>
            <person name="Park H.-S."/>
            <person name="Perrone G."/>
            <person name="Piumi F."/>
            <person name="Punt P.J."/>
            <person name="Ram A.F."/>
            <person name="Ramon A."/>
            <person name="Rauscher S."/>
            <person name="Record E."/>
            <person name="Riano-Pachon D.M."/>
            <person name="Robert V."/>
            <person name="Roehrig J."/>
            <person name="Ruller R."/>
            <person name="Salamov A."/>
            <person name="Salih N.S."/>
            <person name="Samson R.A."/>
            <person name="Sandor E."/>
            <person name="Sanguinetti M."/>
            <person name="Schuetze T."/>
            <person name="Sepcic K."/>
            <person name="Shelest E."/>
            <person name="Sherlock G."/>
            <person name="Sophianopoulou V."/>
            <person name="Squina F.M."/>
            <person name="Sun H."/>
            <person name="Susca A."/>
            <person name="Todd R.B."/>
            <person name="Tsang A."/>
            <person name="Unkles S.E."/>
            <person name="van de Wiele N."/>
            <person name="van Rossen-Uffink D."/>
            <person name="Oliveira J.V."/>
            <person name="Vesth T.C."/>
            <person name="Visser J."/>
            <person name="Yu J.-H."/>
            <person name="Zhou M."/>
            <person name="Andersen M.R."/>
            <person name="Archer D.B."/>
            <person name="Baker S.E."/>
            <person name="Benoit I."/>
            <person name="Brakhage A.A."/>
            <person name="Braus G.H."/>
            <person name="Fischer R."/>
            <person name="Frisvad J.C."/>
            <person name="Goldman G.H."/>
            <person name="Houbraken J."/>
            <person name="Oakley B."/>
            <person name="Pocsi I."/>
            <person name="Scazzocchio C."/>
            <person name="Seiboth B."/>
            <person name="vanKuyk P.A."/>
            <person name="Wortman J."/>
            <person name="Dyer P.S."/>
            <person name="Grigoriev I.V."/>
        </authorList>
    </citation>
    <scope>NUCLEOTIDE SEQUENCE [LARGE SCALE GENOMIC DNA]</scope>
    <source>
        <strain evidence="3">CBS 516.65</strain>
    </source>
</reference>
<accession>A0A1L9VAI6</accession>
<feature type="region of interest" description="Disordered" evidence="1">
    <location>
        <begin position="1"/>
        <end position="167"/>
    </location>
</feature>
<name>A0A1L9VAI6_ASPGL</name>
<organism evidence="2 3">
    <name type="scientific">Aspergillus glaucus CBS 516.65</name>
    <dbReference type="NCBI Taxonomy" id="1160497"/>
    <lineage>
        <taxon>Eukaryota</taxon>
        <taxon>Fungi</taxon>
        <taxon>Dikarya</taxon>
        <taxon>Ascomycota</taxon>
        <taxon>Pezizomycotina</taxon>
        <taxon>Eurotiomycetes</taxon>
        <taxon>Eurotiomycetidae</taxon>
        <taxon>Eurotiales</taxon>
        <taxon>Aspergillaceae</taxon>
        <taxon>Aspergillus</taxon>
        <taxon>Aspergillus subgen. Aspergillus</taxon>
    </lineage>
</organism>
<dbReference type="OrthoDB" id="4526693at2759"/>
<keyword evidence="3" id="KW-1185">Reference proteome</keyword>
<evidence type="ECO:0000313" key="3">
    <source>
        <dbReference type="Proteomes" id="UP000184300"/>
    </source>
</evidence>
<feature type="compositionally biased region" description="Polar residues" evidence="1">
    <location>
        <begin position="1"/>
        <end position="14"/>
    </location>
</feature>
<dbReference type="GeneID" id="34461217"/>
<dbReference type="AlphaFoldDB" id="A0A1L9VAI6"/>
<dbReference type="RefSeq" id="XP_022397611.1">
    <property type="nucleotide sequence ID" value="XM_022544956.1"/>
</dbReference>
<evidence type="ECO:0000256" key="1">
    <source>
        <dbReference type="SAM" id="MobiDB-lite"/>
    </source>
</evidence>
<feature type="region of interest" description="Disordered" evidence="1">
    <location>
        <begin position="173"/>
        <end position="192"/>
    </location>
</feature>
<proteinExistence type="predicted"/>
<sequence>MDSQKSLLETSGASGNKEKPAGTAAVDQQQQPISNSPPKDLSRDVRAPLPSACDILQPLSWRTPLPSSGHLAAMLSQERHVGSRPSLTETPAEPLSPESSSTHAAPGGSVHASGSHQGFSENADQEAKRSPRSGSGSGAGSSELVKTPQSAFLPPSTGILSDGRSRLGSNVVSTAQKRSETVQHLQDTDENGVRKWKRKVVEYS</sequence>
<feature type="compositionally biased region" description="Polar residues" evidence="1">
    <location>
        <begin position="112"/>
        <end position="122"/>
    </location>
</feature>